<proteinExistence type="inferred from homology"/>
<dbReference type="Proteomes" id="UP000240739">
    <property type="component" value="Unassembled WGS sequence"/>
</dbReference>
<dbReference type="PANTHER" id="PTHR43459:SF1">
    <property type="entry name" value="EG:BACN32G11.4 PROTEIN"/>
    <property type="match status" value="1"/>
</dbReference>
<dbReference type="Gene3D" id="1.10.12.10">
    <property type="entry name" value="Lyase 2-enoyl-coa Hydratase, Chain A, domain 2"/>
    <property type="match status" value="1"/>
</dbReference>
<reference evidence="2 3" key="1">
    <citation type="submission" date="2018-03" db="EMBL/GenBank/DDBJ databases">
        <title>Aquarubrobacter algicola gen. nov., sp. nov., a novel actinobacterium isolated from shallow eutrophic lake during the end of cyanobacterial harmful algal blooms.</title>
        <authorList>
            <person name="Chun S.J."/>
        </authorList>
    </citation>
    <scope>NUCLEOTIDE SEQUENCE [LARGE SCALE GENOMIC DNA]</scope>
    <source>
        <strain evidence="2 3">Seoho-28</strain>
    </source>
</reference>
<dbReference type="GO" id="GO:0003824">
    <property type="term" value="F:catalytic activity"/>
    <property type="evidence" value="ECO:0007669"/>
    <property type="project" value="UniProtKB-ARBA"/>
</dbReference>
<evidence type="ECO:0000313" key="3">
    <source>
        <dbReference type="Proteomes" id="UP000240739"/>
    </source>
</evidence>
<dbReference type="SUPFAM" id="SSF52096">
    <property type="entry name" value="ClpP/crotonase"/>
    <property type="match status" value="1"/>
</dbReference>
<dbReference type="Pfam" id="PF00378">
    <property type="entry name" value="ECH_1"/>
    <property type="match status" value="1"/>
</dbReference>
<dbReference type="InterPro" id="IPR001753">
    <property type="entry name" value="Enoyl-CoA_hydra/iso"/>
</dbReference>
<keyword evidence="3" id="KW-1185">Reference proteome</keyword>
<dbReference type="InterPro" id="IPR014748">
    <property type="entry name" value="Enoyl-CoA_hydra_C"/>
</dbReference>
<organism evidence="2 3">
    <name type="scientific">Paraconexibacter algicola</name>
    <dbReference type="NCBI Taxonomy" id="2133960"/>
    <lineage>
        <taxon>Bacteria</taxon>
        <taxon>Bacillati</taxon>
        <taxon>Actinomycetota</taxon>
        <taxon>Thermoleophilia</taxon>
        <taxon>Solirubrobacterales</taxon>
        <taxon>Paraconexibacteraceae</taxon>
        <taxon>Paraconexibacter</taxon>
    </lineage>
</organism>
<protein>
    <submittedName>
        <fullName evidence="2">Enoyl-CoA hydratase</fullName>
    </submittedName>
</protein>
<dbReference type="Gene3D" id="3.90.226.10">
    <property type="entry name" value="2-enoyl-CoA Hydratase, Chain A, domain 1"/>
    <property type="match status" value="1"/>
</dbReference>
<dbReference type="PANTHER" id="PTHR43459">
    <property type="entry name" value="ENOYL-COA HYDRATASE"/>
    <property type="match status" value="1"/>
</dbReference>
<gene>
    <name evidence="2" type="ORF">C7Y72_01490</name>
</gene>
<sequence length="327" mass="33420">MRRAVGEPARVEDVDGVEVDVGGLGGAHRAGPPAWVTGAEPTRIGQVGRTTCSGLSALVYAGVVSTDRIALTISDGLAELRLDRPDAGNAIDPAWVTAFAAAVAELEARAGADARAVLVTATGRAFTVGGDLAHFAGALDDLEAAMAAMVAPFHDALVRLAELPVPVVCAVQGPIAGGGLGLAWCADVVLAAPQARFATGFHLLGLSGDGASSWWLPRLVGLRLAQEMLLLGRVLDAEEALGAGLVTEVVAAEALDDRAREVAAALAAGPTVALGHARALLRAAAQTPMREHYAREVDAMLACSRTADAVEGVRAFGERRPPRFGGV</sequence>
<evidence type="ECO:0000256" key="1">
    <source>
        <dbReference type="ARBA" id="ARBA00005254"/>
    </source>
</evidence>
<accession>A0A2T4UGP2</accession>
<name>A0A2T4UGP2_9ACTN</name>
<dbReference type="EMBL" id="PYYB01000001">
    <property type="protein sequence ID" value="PTL58416.1"/>
    <property type="molecule type" value="Genomic_DNA"/>
</dbReference>
<comment type="similarity">
    <text evidence="1">Belongs to the enoyl-CoA hydratase/isomerase family.</text>
</comment>
<dbReference type="CDD" id="cd06558">
    <property type="entry name" value="crotonase-like"/>
    <property type="match status" value="1"/>
</dbReference>
<dbReference type="InterPro" id="IPR029045">
    <property type="entry name" value="ClpP/crotonase-like_dom_sf"/>
</dbReference>
<comment type="caution">
    <text evidence="2">The sequence shown here is derived from an EMBL/GenBank/DDBJ whole genome shotgun (WGS) entry which is preliminary data.</text>
</comment>
<evidence type="ECO:0000313" key="2">
    <source>
        <dbReference type="EMBL" id="PTL58416.1"/>
    </source>
</evidence>
<dbReference type="AlphaFoldDB" id="A0A2T4UGP2"/>